<evidence type="ECO:0000256" key="1">
    <source>
        <dbReference type="ARBA" id="ARBA00009924"/>
    </source>
</evidence>
<gene>
    <name evidence="6" type="primary">ppk2</name>
    <name evidence="6" type="ORF">IMZ16_01195</name>
</gene>
<dbReference type="PANTHER" id="PTHR34383">
    <property type="entry name" value="POLYPHOSPHATE:AMP PHOSPHOTRANSFERASE-RELATED"/>
    <property type="match status" value="1"/>
</dbReference>
<keyword evidence="2 4" id="KW-0808">Transferase</keyword>
<protein>
    <recommendedName>
        <fullName evidence="4">ADP/GDP-polyphosphate phosphotransferase</fullName>
        <ecNumber evidence="4">2.7.4.-</ecNumber>
    </recommendedName>
    <alternativeName>
        <fullName evidence="4">Polyphosphate kinase PPK2</fullName>
    </alternativeName>
</protein>
<dbReference type="AlphaFoldDB" id="A0A7M1T5D7"/>
<comment type="subunit">
    <text evidence="4">Homotetramer.</text>
</comment>
<dbReference type="NCBIfam" id="TIGR03707">
    <property type="entry name" value="PPK2_P_aer"/>
    <property type="match status" value="1"/>
</dbReference>
<dbReference type="EMBL" id="CP063145">
    <property type="protein sequence ID" value="QOR74092.1"/>
    <property type="molecule type" value="Genomic_DNA"/>
</dbReference>
<proteinExistence type="inferred from homology"/>
<dbReference type="KEGG" id="civ:IMZ16_01195"/>
<name>A0A7M1T5D7_9FLAO</name>
<comment type="similarity">
    <text evidence="1 4">Belongs to the polyphosphate kinase 2 (PPK2) family. Class I subfamily.</text>
</comment>
<sequence length="267" mass="31707">MNITEEQFQILNSKKGLYALLQNDQPDAEKAVRFVKYEKRLSRLQEEMIKLLNWVVENQQKVVIIFEGRDAAGKGGAIRRITENLNPRQHRTVALPKPDEVEQGQWYFQRYINQLPKAGEIVFFDRSWYNRAVVEPVNGFCTQEEYETFMAQVNDFEAMLIGSGIYILKLYFSISKEEQEQRFTEIIDSPLKKWKYSDVDRNALELWDKYTEYKERMFEQTSTKIAPWKVLKANRKGKARLEAMEYILQNIPYQVKDLDAIRHQPFE</sequence>
<dbReference type="GO" id="GO:0006793">
    <property type="term" value="P:phosphorus metabolic process"/>
    <property type="evidence" value="ECO:0007669"/>
    <property type="project" value="InterPro"/>
</dbReference>
<accession>A0A7M1T5D7</accession>
<dbReference type="Gene3D" id="3.40.50.300">
    <property type="entry name" value="P-loop containing nucleotide triphosphate hydrolases"/>
    <property type="match status" value="1"/>
</dbReference>
<dbReference type="EC" id="2.7.4.-" evidence="4"/>
<dbReference type="GO" id="GO:0008976">
    <property type="term" value="F:polyphosphate kinase activity"/>
    <property type="evidence" value="ECO:0007669"/>
    <property type="project" value="UniProtKB-UniRule"/>
</dbReference>
<evidence type="ECO:0000313" key="6">
    <source>
        <dbReference type="EMBL" id="QOR74092.1"/>
    </source>
</evidence>
<dbReference type="SUPFAM" id="SSF52540">
    <property type="entry name" value="P-loop containing nucleoside triphosphate hydrolases"/>
    <property type="match status" value="1"/>
</dbReference>
<dbReference type="PIRSF" id="PIRSF028756">
    <property type="entry name" value="PPK2_prd"/>
    <property type="match status" value="1"/>
</dbReference>
<dbReference type="Proteomes" id="UP000593605">
    <property type="component" value="Chromosome"/>
</dbReference>
<organism evidence="6 7">
    <name type="scientific">Cruoricaptor ignavus</name>
    <dbReference type="NCBI Taxonomy" id="1118202"/>
    <lineage>
        <taxon>Bacteria</taxon>
        <taxon>Pseudomonadati</taxon>
        <taxon>Bacteroidota</taxon>
        <taxon>Flavobacteriia</taxon>
        <taxon>Flavobacteriales</taxon>
        <taxon>Weeksellaceae</taxon>
        <taxon>Cruoricaptor</taxon>
    </lineage>
</organism>
<dbReference type="InterPro" id="IPR022488">
    <property type="entry name" value="PPK2-related"/>
</dbReference>
<evidence type="ECO:0000256" key="2">
    <source>
        <dbReference type="ARBA" id="ARBA00022679"/>
    </source>
</evidence>
<dbReference type="Pfam" id="PF03976">
    <property type="entry name" value="PPK2"/>
    <property type="match status" value="1"/>
</dbReference>
<reference evidence="6 7" key="1">
    <citation type="submission" date="2020-10" db="EMBL/GenBank/DDBJ databases">
        <title>Complete genome of Cruoricapor ignavus strain M1214 isolated from the blood culture of a febrile patient.</title>
        <authorList>
            <person name="Guglielmino C.J.D."/>
        </authorList>
    </citation>
    <scope>NUCLEOTIDE SEQUENCE [LARGE SCALE GENOMIC DNA]</scope>
    <source>
        <strain evidence="6 7">M1214</strain>
    </source>
</reference>
<evidence type="ECO:0000313" key="7">
    <source>
        <dbReference type="Proteomes" id="UP000593605"/>
    </source>
</evidence>
<feature type="domain" description="Polyphosphate kinase-2-related" evidence="5">
    <location>
        <begin position="36"/>
        <end position="256"/>
    </location>
</feature>
<comment type="function">
    <text evidence="4">Uses inorganic polyphosphate (polyP) as a donor to convert GDP to GTP or ADP to ATP.</text>
</comment>
<dbReference type="PANTHER" id="PTHR34383:SF1">
    <property type="entry name" value="ADP-POLYPHOSPHATE PHOSPHOTRANSFERASE"/>
    <property type="match status" value="1"/>
</dbReference>
<evidence type="ECO:0000256" key="4">
    <source>
        <dbReference type="RuleBase" id="RU369062"/>
    </source>
</evidence>
<evidence type="ECO:0000259" key="5">
    <source>
        <dbReference type="Pfam" id="PF03976"/>
    </source>
</evidence>
<dbReference type="InterPro" id="IPR016898">
    <property type="entry name" value="Polyphosphate_phosphotransfera"/>
</dbReference>
<dbReference type="RefSeq" id="WP_193440163.1">
    <property type="nucleotide sequence ID" value="NZ_CP063145.1"/>
</dbReference>
<dbReference type="InterPro" id="IPR027417">
    <property type="entry name" value="P-loop_NTPase"/>
</dbReference>
<keyword evidence="3 4" id="KW-0418">Kinase</keyword>
<dbReference type="InterPro" id="IPR022486">
    <property type="entry name" value="PPK2_PA0141"/>
</dbReference>
<evidence type="ECO:0000256" key="3">
    <source>
        <dbReference type="ARBA" id="ARBA00022777"/>
    </source>
</evidence>